<feature type="domain" description="Phage terminase large subunit GpA ATPase" evidence="2">
    <location>
        <begin position="23"/>
        <end position="288"/>
    </location>
</feature>
<evidence type="ECO:0000259" key="3">
    <source>
        <dbReference type="Pfam" id="PF20454"/>
    </source>
</evidence>
<name>A0A973VZZ4_9BRAD</name>
<gene>
    <name evidence="4" type="ORF">HAP48_018695</name>
</gene>
<evidence type="ECO:0000256" key="1">
    <source>
        <dbReference type="SAM" id="MobiDB-lite"/>
    </source>
</evidence>
<protein>
    <submittedName>
        <fullName evidence="4">Phage terminase large subunit family protein</fullName>
    </submittedName>
</protein>
<dbReference type="GO" id="GO:0016887">
    <property type="term" value="F:ATP hydrolysis activity"/>
    <property type="evidence" value="ECO:0007669"/>
    <property type="project" value="InterPro"/>
</dbReference>
<dbReference type="Pfam" id="PF20454">
    <property type="entry name" value="GpA_nuclease"/>
    <property type="match status" value="1"/>
</dbReference>
<evidence type="ECO:0000313" key="4">
    <source>
        <dbReference type="EMBL" id="NVI44942.1"/>
    </source>
</evidence>
<dbReference type="EMBL" id="JAAOLE020000001">
    <property type="protein sequence ID" value="NVI44942.1"/>
    <property type="molecule type" value="Genomic_DNA"/>
</dbReference>
<dbReference type="InterPro" id="IPR046453">
    <property type="entry name" value="GpA_ATPase"/>
</dbReference>
<dbReference type="AlphaFoldDB" id="A0A973VZZ4"/>
<feature type="domain" description="Terminase large subunit GpA endonuclease" evidence="3">
    <location>
        <begin position="313"/>
        <end position="598"/>
    </location>
</feature>
<proteinExistence type="predicted"/>
<sequence length="651" mass="72625">MPSKEVTPDVWAAENRIYPRTAAVPGPRDPHLTPYVIEPERVIASAAFKRVVMVFGAQTGKSEAMLDVAGQRLDQRPGPILYVGPNKQFLSEQCEPRVMALLDEAPTLTAKLARGKRMTKTRKVVAGVPFRLAHSGSSTALKSDPAVLALVDEYDEMRDNVNNQGGPLGLVERRGDTYADFVCVVTSTPKRGRVQAVKDKRSGLLFWEVTVVEDIESPIWQLWQQGTRHHWCWPCPHCAEYFVPRFNLLHYPRKAPPLEAARGTFLECPHCGGVIEDTHKADMNARGRYVAPGQTVDVHGEVHGVPVESKSISFWVSGLASPFVSFGERVAVLVEAEQSGDEAMVQQAMNAGFGELYAPGGGEVPEWEELRNKSHGSLYSRGEVPDGVLYLILSVDVQKQSLPWVLRGWGPRATSWLIDYGKLQGDTADEEVWDALADLITSDVNDVPIRLTLIDSGFRPGKVDTLPLNRIYEFCRRMGRRVRATKGSSSPMRTPLIFSKVEVNRAGKKSKFGLDIARLDTDHWKSWVHERIRWRQDKPGAWHLPKGVDDDYCHPLVGEARVVQPNGRPTWIERGRHHDFLDCEAMQAAGGYLLNVQRIALPSRGNETTASRSEEPEPQEAPSQPEVAPRKADRGRATPRRRIVRSNYLGV</sequence>
<feature type="region of interest" description="Disordered" evidence="1">
    <location>
        <begin position="604"/>
        <end position="651"/>
    </location>
</feature>
<comment type="caution">
    <text evidence="4">The sequence shown here is derived from an EMBL/GenBank/DDBJ whole genome shotgun (WGS) entry which is preliminary data.</text>
</comment>
<organism evidence="4">
    <name type="scientific">Bradyrhizobium septentrionale</name>
    <dbReference type="NCBI Taxonomy" id="1404411"/>
    <lineage>
        <taxon>Bacteria</taxon>
        <taxon>Pseudomonadati</taxon>
        <taxon>Pseudomonadota</taxon>
        <taxon>Alphaproteobacteria</taxon>
        <taxon>Hyphomicrobiales</taxon>
        <taxon>Nitrobacteraceae</taxon>
        <taxon>Bradyrhizobium</taxon>
    </lineage>
</organism>
<dbReference type="Pfam" id="PF05876">
    <property type="entry name" value="GpA_ATPase"/>
    <property type="match status" value="1"/>
</dbReference>
<evidence type="ECO:0000259" key="2">
    <source>
        <dbReference type="Pfam" id="PF05876"/>
    </source>
</evidence>
<reference evidence="4" key="1">
    <citation type="submission" date="2020-06" db="EMBL/GenBank/DDBJ databases">
        <title>Whole Genome Sequence of Bradyrhizobium sp. Strain 1S1.</title>
        <authorList>
            <person name="Bromfield E.S.P."/>
            <person name="Cloutier S."/>
        </authorList>
    </citation>
    <scope>NUCLEOTIDE SEQUENCE [LARGE SCALE GENOMIC DNA]</scope>
    <source>
        <strain evidence="4">1S1</strain>
    </source>
</reference>
<dbReference type="InterPro" id="IPR046454">
    <property type="entry name" value="GpA_endonuclease"/>
</dbReference>
<dbReference type="GO" id="GO:0004519">
    <property type="term" value="F:endonuclease activity"/>
    <property type="evidence" value="ECO:0007669"/>
    <property type="project" value="InterPro"/>
</dbReference>
<accession>A0A973VZZ4</accession>